<sequence>MENISKAYKTVKGTIGSEFEEEKSKFITTISHVENEEEANEFIEEISEKYKDASHNCTAFIINETPLIKRYNDNGEPKGSAGLPMLSVLEKADLTNICVVVTRYFGGKLLGKGGLVRAYGRGVSETLENNIIYKRPFFVVELIHSYELLGIIENYINENNFKVIDKEYTDKVKETLYIKEEDFKRTESELINLTSSNINILNKEAVMLFSE</sequence>
<dbReference type="InterPro" id="IPR020569">
    <property type="entry name" value="UPF0029_Impact_CS"/>
</dbReference>
<feature type="domain" description="UPF0029" evidence="3">
    <location>
        <begin position="145"/>
        <end position="195"/>
    </location>
</feature>
<dbReference type="PANTHER" id="PTHR16301">
    <property type="entry name" value="IMPACT-RELATED"/>
    <property type="match status" value="1"/>
</dbReference>
<comment type="caution">
    <text evidence="4">The sequence shown here is derived from an EMBL/GenBank/DDBJ whole genome shotgun (WGS) entry which is preliminary data.</text>
</comment>
<dbReference type="EMBL" id="PKGS01000004">
    <property type="protein sequence ID" value="PKZ16469.1"/>
    <property type="molecule type" value="Genomic_DNA"/>
</dbReference>
<dbReference type="InterPro" id="IPR001498">
    <property type="entry name" value="Impact_N"/>
</dbReference>
<dbReference type="InterPro" id="IPR035647">
    <property type="entry name" value="EFG_III/V"/>
</dbReference>
<dbReference type="NCBIfam" id="TIGR00257">
    <property type="entry name" value="IMPACT_YIGZ"/>
    <property type="match status" value="1"/>
</dbReference>
<name>A0A2I1M8M9_9FIRM</name>
<evidence type="ECO:0000259" key="3">
    <source>
        <dbReference type="Pfam" id="PF09186"/>
    </source>
</evidence>
<evidence type="ECO:0000259" key="2">
    <source>
        <dbReference type="Pfam" id="PF01205"/>
    </source>
</evidence>
<dbReference type="GO" id="GO:0005737">
    <property type="term" value="C:cytoplasm"/>
    <property type="evidence" value="ECO:0007669"/>
    <property type="project" value="TreeGrafter"/>
</dbReference>
<dbReference type="InterPro" id="IPR036956">
    <property type="entry name" value="Impact_N_sf"/>
</dbReference>
<dbReference type="SUPFAM" id="SSF54211">
    <property type="entry name" value="Ribosomal protein S5 domain 2-like"/>
    <property type="match status" value="1"/>
</dbReference>
<dbReference type="InterPro" id="IPR023582">
    <property type="entry name" value="Impact"/>
</dbReference>
<dbReference type="Gene3D" id="3.30.70.240">
    <property type="match status" value="1"/>
</dbReference>
<dbReference type="AlphaFoldDB" id="A0A2I1M8M9"/>
<dbReference type="RefSeq" id="WP_101540492.1">
    <property type="nucleotide sequence ID" value="NZ_PKGS01000004.1"/>
</dbReference>
<gene>
    <name evidence="4" type="ORF">CYJ34_06540</name>
</gene>
<dbReference type="PROSITE" id="PS00910">
    <property type="entry name" value="UPF0029"/>
    <property type="match status" value="1"/>
</dbReference>
<dbReference type="InterPro" id="IPR015796">
    <property type="entry name" value="Impact_YigZ-like"/>
</dbReference>
<evidence type="ECO:0000256" key="1">
    <source>
        <dbReference type="ARBA" id="ARBA00007665"/>
    </source>
</evidence>
<dbReference type="Proteomes" id="UP000234335">
    <property type="component" value="Unassembled WGS sequence"/>
</dbReference>
<dbReference type="Gene3D" id="3.30.230.30">
    <property type="entry name" value="Impact, N-terminal domain"/>
    <property type="match status" value="1"/>
</dbReference>
<dbReference type="Pfam" id="PF01205">
    <property type="entry name" value="Impact_N"/>
    <property type="match status" value="1"/>
</dbReference>
<dbReference type="InterPro" id="IPR015269">
    <property type="entry name" value="UPF0029_Impact_C"/>
</dbReference>
<keyword evidence="5" id="KW-1185">Reference proteome</keyword>
<dbReference type="InterPro" id="IPR020568">
    <property type="entry name" value="Ribosomal_Su5_D2-typ_SF"/>
</dbReference>
<dbReference type="Pfam" id="PF09186">
    <property type="entry name" value="DUF1949"/>
    <property type="match status" value="1"/>
</dbReference>
<organism evidence="4 5">
    <name type="scientific">Anaerococcus octavius</name>
    <dbReference type="NCBI Taxonomy" id="54007"/>
    <lineage>
        <taxon>Bacteria</taxon>
        <taxon>Bacillati</taxon>
        <taxon>Bacillota</taxon>
        <taxon>Tissierellia</taxon>
        <taxon>Tissierellales</taxon>
        <taxon>Peptoniphilaceae</taxon>
        <taxon>Anaerococcus</taxon>
    </lineage>
</organism>
<comment type="similarity">
    <text evidence="1">Belongs to the IMPACT family.</text>
</comment>
<reference evidence="4 5" key="1">
    <citation type="submission" date="2017-12" db="EMBL/GenBank/DDBJ databases">
        <title>Phylogenetic diversity of female urinary microbiome.</title>
        <authorList>
            <person name="Thomas-White K."/>
            <person name="Wolfe A.J."/>
        </authorList>
    </citation>
    <scope>NUCLEOTIDE SEQUENCE [LARGE SCALE GENOMIC DNA]</scope>
    <source>
        <strain evidence="4 5">UMB0119</strain>
    </source>
</reference>
<dbReference type="PANTHER" id="PTHR16301:SF20">
    <property type="entry name" value="IMPACT FAMILY MEMBER YIGZ"/>
    <property type="match status" value="1"/>
</dbReference>
<dbReference type="SUPFAM" id="SSF54980">
    <property type="entry name" value="EF-G C-terminal domain-like"/>
    <property type="match status" value="1"/>
</dbReference>
<feature type="domain" description="Impact N-terminal" evidence="2">
    <location>
        <begin position="23"/>
        <end position="126"/>
    </location>
</feature>
<evidence type="ECO:0000313" key="5">
    <source>
        <dbReference type="Proteomes" id="UP000234335"/>
    </source>
</evidence>
<dbReference type="GO" id="GO:0006446">
    <property type="term" value="P:regulation of translational initiation"/>
    <property type="evidence" value="ECO:0007669"/>
    <property type="project" value="TreeGrafter"/>
</dbReference>
<protein>
    <submittedName>
        <fullName evidence="4">YigZ family protein</fullName>
    </submittedName>
</protein>
<proteinExistence type="inferred from homology"/>
<evidence type="ECO:0000313" key="4">
    <source>
        <dbReference type="EMBL" id="PKZ16469.1"/>
    </source>
</evidence>
<accession>A0A2I1M8M9</accession>